<evidence type="ECO:0000313" key="21">
    <source>
        <dbReference type="Proteomes" id="UP001219934"/>
    </source>
</evidence>
<evidence type="ECO:0000256" key="17">
    <source>
        <dbReference type="ARBA" id="ARBA00060898"/>
    </source>
</evidence>
<organism evidence="20 21">
    <name type="scientific">Pogonophryne albipinna</name>
    <dbReference type="NCBI Taxonomy" id="1090488"/>
    <lineage>
        <taxon>Eukaryota</taxon>
        <taxon>Metazoa</taxon>
        <taxon>Chordata</taxon>
        <taxon>Craniata</taxon>
        <taxon>Vertebrata</taxon>
        <taxon>Euteleostomi</taxon>
        <taxon>Actinopterygii</taxon>
        <taxon>Neopterygii</taxon>
        <taxon>Teleostei</taxon>
        <taxon>Neoteleostei</taxon>
        <taxon>Acanthomorphata</taxon>
        <taxon>Eupercaria</taxon>
        <taxon>Perciformes</taxon>
        <taxon>Notothenioidei</taxon>
        <taxon>Pogonophryne</taxon>
    </lineage>
</organism>
<dbReference type="Gene3D" id="3.40.50.300">
    <property type="entry name" value="P-loop containing nucleotide triphosphate hydrolases"/>
    <property type="match status" value="1"/>
</dbReference>
<dbReference type="FunFam" id="3.40.50.300:FF:000853">
    <property type="entry name" value="Nicotinamide riboside kinase 1"/>
    <property type="match status" value="1"/>
</dbReference>
<evidence type="ECO:0000313" key="20">
    <source>
        <dbReference type="EMBL" id="KAJ4941650.1"/>
    </source>
</evidence>
<evidence type="ECO:0000256" key="2">
    <source>
        <dbReference type="ARBA" id="ARBA00004790"/>
    </source>
</evidence>
<dbReference type="InterPro" id="IPR011697">
    <property type="entry name" value="Peptidase_C26"/>
</dbReference>
<evidence type="ECO:0000256" key="15">
    <source>
        <dbReference type="ARBA" id="ARBA00050738"/>
    </source>
</evidence>
<keyword evidence="5" id="KW-0662">Pyridine nucleotide biosynthesis</keyword>
<feature type="active site" description="Proton donor" evidence="18">
    <location>
        <position position="450"/>
    </location>
</feature>
<dbReference type="GO" id="GO:0019363">
    <property type="term" value="P:pyridine nucleotide biosynthetic process"/>
    <property type="evidence" value="ECO:0007669"/>
    <property type="project" value="UniProtKB-KW"/>
</dbReference>
<sequence>MKTLVLGVGGVTNGGKSTLSKSLHKQVPNSCLIAQDAYFKDDSVVPVDINGFKQYDMLDALHMDTMMREVESWQKDPVVFLRQRGREHTTASAEEEEVYVLIVEGFLIFNHRPLSELIYKKYFMEVPYDACKRRRSSRVYTPPDPPGYFDGYVWPMYLKNRLQMESMVSGILFLDGLKPKEELLAAVCKDVCQELERLRGENMSNTRFSTFACLFFACCFCYSIARPTKLNQEASNDRPVIGILTQMISDKAMKPFGKTYIPSSYVKYIESGGSRVMPIRLTLTTADYESIFRKINGLVFIGGAVDLEKSDYARVAKIFYRLALKANDNGDFFPIWGTCMGMQLLTVLVAGKSLLEKTTAENVALHLNLTSEANSSKMFEGFPQKLMSALTEEPLTGNFHHYGLSVKNFQENEPLRSFFSLLSTNVAENKVHFVSTIEGRKYPFYGVQWHPEVNRRRSLHQFDNPEEEASSLIYNDTPVYAGNFTGYEQIYFF</sequence>
<dbReference type="EC" id="3.4.19.9" evidence="19"/>
<evidence type="ECO:0000256" key="10">
    <source>
        <dbReference type="ARBA" id="ARBA00022777"/>
    </source>
</evidence>
<evidence type="ECO:0000256" key="13">
    <source>
        <dbReference type="ARBA" id="ARBA00022842"/>
    </source>
</evidence>
<dbReference type="PANTHER" id="PTHR11315:SF1">
    <property type="entry name" value="FOLATE GAMMA-GLUTAMYL HYDROLASE"/>
    <property type="match status" value="1"/>
</dbReference>
<comment type="similarity">
    <text evidence="17">Belongs to the uridine kinase family. NRK subfamily.</text>
</comment>
<evidence type="ECO:0000256" key="6">
    <source>
        <dbReference type="ARBA" id="ARBA00022679"/>
    </source>
</evidence>
<comment type="caution">
    <text evidence="20">The sequence shown here is derived from an EMBL/GenBank/DDBJ whole genome shotgun (WGS) entry which is preliminary data.</text>
</comment>
<evidence type="ECO:0000256" key="8">
    <source>
        <dbReference type="ARBA" id="ARBA00022729"/>
    </source>
</evidence>
<keyword evidence="21" id="KW-1185">Reference proteome</keyword>
<dbReference type="GO" id="GO:0050262">
    <property type="term" value="F:ribosylnicotinamide kinase activity"/>
    <property type="evidence" value="ECO:0007669"/>
    <property type="project" value="UniProtKB-EC"/>
</dbReference>
<comment type="catalytic activity">
    <reaction evidence="15">
        <text>beta-nicotinamide D-riboside + ATP = beta-nicotinamide D-ribonucleotide + ADP + H(+)</text>
        <dbReference type="Rhea" id="RHEA:14017"/>
        <dbReference type="ChEBI" id="CHEBI:14649"/>
        <dbReference type="ChEBI" id="CHEBI:15378"/>
        <dbReference type="ChEBI" id="CHEBI:15927"/>
        <dbReference type="ChEBI" id="CHEBI:30616"/>
        <dbReference type="ChEBI" id="CHEBI:456216"/>
        <dbReference type="EC" id="2.7.1.22"/>
    </reaction>
</comment>
<dbReference type="SUPFAM" id="SSF52540">
    <property type="entry name" value="P-loop containing nucleoside triphosphate hydrolases"/>
    <property type="match status" value="1"/>
</dbReference>
<feature type="active site" evidence="19">
    <location>
        <position position="450"/>
    </location>
</feature>
<dbReference type="FunFam" id="3.40.50.880:FF:000024">
    <property type="entry name" value="Folate gamma-glutamyl hydrolase"/>
    <property type="match status" value="1"/>
</dbReference>
<evidence type="ECO:0000256" key="14">
    <source>
        <dbReference type="ARBA" id="ARBA00022962"/>
    </source>
</evidence>
<dbReference type="GO" id="GO:0005524">
    <property type="term" value="F:ATP binding"/>
    <property type="evidence" value="ECO:0007669"/>
    <property type="project" value="UniProtKB-KW"/>
</dbReference>
<dbReference type="InterPro" id="IPR027417">
    <property type="entry name" value="P-loop_NTPase"/>
</dbReference>
<comment type="catalytic activity">
    <reaction evidence="16">
        <text>beta-D-ribosylnicotinate + ATP = nicotinate beta-D-ribonucleotide + ADP + H(+)</text>
        <dbReference type="Rhea" id="RHEA:25568"/>
        <dbReference type="ChEBI" id="CHEBI:15378"/>
        <dbReference type="ChEBI" id="CHEBI:30616"/>
        <dbReference type="ChEBI" id="CHEBI:57502"/>
        <dbReference type="ChEBI" id="CHEBI:58527"/>
        <dbReference type="ChEBI" id="CHEBI:456216"/>
        <dbReference type="EC" id="2.7.1.173"/>
    </reaction>
</comment>
<keyword evidence="6" id="KW-0808">Transferase</keyword>
<dbReference type="GO" id="GO:0061769">
    <property type="term" value="F:nicotinate riboside kinase activity"/>
    <property type="evidence" value="ECO:0007669"/>
    <property type="project" value="UniProtKB-ARBA"/>
</dbReference>
<protein>
    <recommendedName>
        <fullName evidence="19">folate gamma-glutamyl hydrolase</fullName>
        <ecNumber evidence="19">3.4.19.9</ecNumber>
    </recommendedName>
</protein>
<keyword evidence="10" id="KW-0418">Kinase</keyword>
<keyword evidence="8" id="KW-0732">Signal</keyword>
<dbReference type="GO" id="GO:0046872">
    <property type="term" value="F:metal ion binding"/>
    <property type="evidence" value="ECO:0007669"/>
    <property type="project" value="UniProtKB-KW"/>
</dbReference>
<keyword evidence="7" id="KW-0479">Metal-binding</keyword>
<dbReference type="GO" id="GO:0005576">
    <property type="term" value="C:extracellular region"/>
    <property type="evidence" value="ECO:0007669"/>
    <property type="project" value="UniProtKB-SubCell"/>
</dbReference>
<dbReference type="Proteomes" id="UP001219934">
    <property type="component" value="Unassembled WGS sequence"/>
</dbReference>
<evidence type="ECO:0000256" key="3">
    <source>
        <dbReference type="ARBA" id="ARBA00011083"/>
    </source>
</evidence>
<keyword evidence="13" id="KW-0460">Magnesium</keyword>
<dbReference type="SUPFAM" id="SSF52317">
    <property type="entry name" value="Class I glutamine amidotransferase-like"/>
    <property type="match status" value="1"/>
</dbReference>
<reference evidence="20" key="1">
    <citation type="submission" date="2022-11" db="EMBL/GenBank/DDBJ databases">
        <title>Chromosome-level genome of Pogonophryne albipinna.</title>
        <authorList>
            <person name="Jo E."/>
        </authorList>
    </citation>
    <scope>NUCLEOTIDE SEQUENCE</scope>
    <source>
        <strain evidence="20">SGF0006</strain>
        <tissue evidence="20">Muscle</tissue>
    </source>
</reference>
<evidence type="ECO:0000256" key="11">
    <source>
        <dbReference type="ARBA" id="ARBA00022801"/>
    </source>
</evidence>
<dbReference type="GO" id="GO:0005829">
    <property type="term" value="C:cytosol"/>
    <property type="evidence" value="ECO:0007669"/>
    <property type="project" value="UniProtKB-ARBA"/>
</dbReference>
<dbReference type="PROSITE" id="PS51273">
    <property type="entry name" value="GATASE_TYPE_1"/>
    <property type="match status" value="1"/>
</dbReference>
<comment type="pathway">
    <text evidence="2">Cofactor biosynthesis; NAD(+) biosynthesis.</text>
</comment>
<keyword evidence="12" id="KW-0067">ATP-binding</keyword>
<accession>A0AAD6BDV0</accession>
<evidence type="ECO:0000256" key="4">
    <source>
        <dbReference type="ARBA" id="ARBA00022525"/>
    </source>
</evidence>
<dbReference type="GO" id="GO:0005773">
    <property type="term" value="C:vacuole"/>
    <property type="evidence" value="ECO:0007669"/>
    <property type="project" value="TreeGrafter"/>
</dbReference>
<dbReference type="EMBL" id="JAPTMU010000006">
    <property type="protein sequence ID" value="KAJ4941650.1"/>
    <property type="molecule type" value="Genomic_DNA"/>
</dbReference>
<keyword evidence="4" id="KW-0964">Secreted</keyword>
<dbReference type="GO" id="GO:0019674">
    <property type="term" value="P:NAD+ metabolic process"/>
    <property type="evidence" value="ECO:0007669"/>
    <property type="project" value="UniProtKB-ARBA"/>
</dbReference>
<comment type="similarity">
    <text evidence="3">Belongs to the peptidase C26 family.</text>
</comment>
<dbReference type="Gene3D" id="3.40.50.880">
    <property type="match status" value="1"/>
</dbReference>
<name>A0AAD6BDV0_9TELE</name>
<evidence type="ECO:0000256" key="16">
    <source>
        <dbReference type="ARBA" id="ARBA00051194"/>
    </source>
</evidence>
<dbReference type="PANTHER" id="PTHR11315">
    <property type="entry name" value="PROTEASE FAMILY C26 GAMMA-GLUTAMYL HYDROLASE"/>
    <property type="match status" value="1"/>
</dbReference>
<keyword evidence="11 19" id="KW-0378">Hydrolase</keyword>
<proteinExistence type="inferred from homology"/>
<dbReference type="GO" id="GO:0034722">
    <property type="term" value="F:gamma-glutamyl-peptidase activity"/>
    <property type="evidence" value="ECO:0007669"/>
    <property type="project" value="UniProtKB-UniRule"/>
</dbReference>
<dbReference type="AlphaFoldDB" id="A0AAD6BDV0"/>
<dbReference type="GO" id="GO:0046900">
    <property type="term" value="P:tetrahydrofolylpolyglutamate metabolic process"/>
    <property type="evidence" value="ECO:0007669"/>
    <property type="project" value="TreeGrafter"/>
</dbReference>
<comment type="subcellular location">
    <subcellularLocation>
        <location evidence="1">Secreted</location>
        <location evidence="1">Extracellular space</location>
    </subcellularLocation>
</comment>
<feature type="active site" description="Nucleophile" evidence="18 19">
    <location>
        <position position="339"/>
    </location>
</feature>
<evidence type="ECO:0000256" key="18">
    <source>
        <dbReference type="PIRSR" id="PIRSR615527-1"/>
    </source>
</evidence>
<keyword evidence="9" id="KW-0547">Nucleotide-binding</keyword>
<evidence type="ECO:0000256" key="1">
    <source>
        <dbReference type="ARBA" id="ARBA00004239"/>
    </source>
</evidence>
<dbReference type="InterPro" id="IPR029062">
    <property type="entry name" value="Class_I_gatase-like"/>
</dbReference>
<keyword evidence="14" id="KW-0315">Glutamine amidotransferase</keyword>
<evidence type="ECO:0000256" key="12">
    <source>
        <dbReference type="ARBA" id="ARBA00022840"/>
    </source>
</evidence>
<comment type="catalytic activity">
    <reaction evidence="19">
        <text>(6S)-5,6,7,8-tetrahydrofolyl-(gamma-L-Glu)(n) + (n-1) H2O = (6S)-5,6,7,8-tetrahydrofolate + (n-1) L-glutamate</text>
        <dbReference type="Rhea" id="RHEA:56784"/>
        <dbReference type="Rhea" id="RHEA-COMP:14738"/>
        <dbReference type="ChEBI" id="CHEBI:15377"/>
        <dbReference type="ChEBI" id="CHEBI:29985"/>
        <dbReference type="ChEBI" id="CHEBI:57453"/>
        <dbReference type="ChEBI" id="CHEBI:141005"/>
        <dbReference type="EC" id="3.4.19.9"/>
    </reaction>
</comment>
<evidence type="ECO:0000256" key="19">
    <source>
        <dbReference type="PROSITE-ProRule" id="PRU00607"/>
    </source>
</evidence>
<dbReference type="CDD" id="cd02024">
    <property type="entry name" value="NRK1"/>
    <property type="match status" value="1"/>
</dbReference>
<evidence type="ECO:0000256" key="5">
    <source>
        <dbReference type="ARBA" id="ARBA00022642"/>
    </source>
</evidence>
<evidence type="ECO:0000256" key="7">
    <source>
        <dbReference type="ARBA" id="ARBA00022723"/>
    </source>
</evidence>
<dbReference type="PROSITE" id="PS51275">
    <property type="entry name" value="PEPTIDASE_C26_GGH"/>
    <property type="match status" value="1"/>
</dbReference>
<evidence type="ECO:0000256" key="9">
    <source>
        <dbReference type="ARBA" id="ARBA00022741"/>
    </source>
</evidence>
<dbReference type="InterPro" id="IPR015527">
    <property type="entry name" value="Pept_C26_g-glut_hydrolase"/>
</dbReference>
<gene>
    <name evidence="20" type="ORF">JOQ06_011528</name>
</gene>
<dbReference type="Pfam" id="PF07722">
    <property type="entry name" value="Peptidase_C26"/>
    <property type="match status" value="1"/>
</dbReference>